<feature type="domain" description="Type I restriction modification DNA specificity" evidence="4">
    <location>
        <begin position="14"/>
        <end position="168"/>
    </location>
</feature>
<keyword evidence="3" id="KW-0238">DNA-binding</keyword>
<dbReference type="GO" id="GO:0003677">
    <property type="term" value="F:DNA binding"/>
    <property type="evidence" value="ECO:0007669"/>
    <property type="project" value="UniProtKB-KW"/>
</dbReference>
<feature type="domain" description="Type I restriction modification DNA specificity" evidence="4">
    <location>
        <begin position="191"/>
        <end position="356"/>
    </location>
</feature>
<comment type="similarity">
    <text evidence="1">Belongs to the type-I restriction system S methylase family.</text>
</comment>
<dbReference type="PANTHER" id="PTHR30408">
    <property type="entry name" value="TYPE-1 RESTRICTION ENZYME ECOKI SPECIFICITY PROTEIN"/>
    <property type="match status" value="1"/>
</dbReference>
<dbReference type="Gene3D" id="3.90.220.20">
    <property type="entry name" value="DNA methylase specificity domains"/>
    <property type="match status" value="2"/>
</dbReference>
<evidence type="ECO:0000313" key="5">
    <source>
        <dbReference type="EMBL" id="EMO62447.1"/>
    </source>
</evidence>
<dbReference type="CDD" id="cd17253">
    <property type="entry name" value="RMtype1_S_Eco933I-TRD2-CR2_like"/>
    <property type="match status" value="1"/>
</dbReference>
<keyword evidence="2" id="KW-0680">Restriction system</keyword>
<dbReference type="EMBL" id="AKWF02000077">
    <property type="protein sequence ID" value="EMO62447.1"/>
    <property type="molecule type" value="Genomic_DNA"/>
</dbReference>
<dbReference type="Pfam" id="PF01420">
    <property type="entry name" value="Methylase_S"/>
    <property type="match status" value="2"/>
</dbReference>
<name>M6VY69_LEPBO</name>
<protein>
    <submittedName>
        <fullName evidence="5">Type I restriction modification DNA specificity domain protein</fullName>
    </submittedName>
</protein>
<evidence type="ECO:0000256" key="3">
    <source>
        <dbReference type="ARBA" id="ARBA00023125"/>
    </source>
</evidence>
<dbReference type="STRING" id="1192866.LEP1GSC133_1919"/>
<comment type="caution">
    <text evidence="5">The sequence shown here is derived from an EMBL/GenBank/DDBJ whole genome shotgun (WGS) entry which is preliminary data.</text>
</comment>
<dbReference type="SUPFAM" id="SSF116734">
    <property type="entry name" value="DNA methylase specificity domain"/>
    <property type="match status" value="2"/>
</dbReference>
<dbReference type="InterPro" id="IPR044946">
    <property type="entry name" value="Restrct_endonuc_typeI_TRD_sf"/>
</dbReference>
<evidence type="ECO:0000256" key="2">
    <source>
        <dbReference type="ARBA" id="ARBA00022747"/>
    </source>
</evidence>
<dbReference type="Proteomes" id="UP000012159">
    <property type="component" value="Unassembled WGS sequence"/>
</dbReference>
<dbReference type="InterPro" id="IPR000055">
    <property type="entry name" value="Restrct_endonuc_typeI_TRD"/>
</dbReference>
<proteinExistence type="inferred from homology"/>
<reference evidence="5 6" key="1">
    <citation type="submission" date="2013-01" db="EMBL/GenBank/DDBJ databases">
        <authorList>
            <person name="Harkins D.M."/>
            <person name="Durkin A.S."/>
            <person name="Brinkac L.M."/>
            <person name="Haft D.H."/>
            <person name="Selengut J.D."/>
            <person name="Sanka R."/>
            <person name="DePew J."/>
            <person name="Purushe J."/>
            <person name="Picardeau M."/>
            <person name="Werts C."/>
            <person name="Goarant C."/>
            <person name="Vinetz J.M."/>
            <person name="Sutton G.G."/>
            <person name="Nierman W.C."/>
            <person name="Fouts D.E."/>
        </authorList>
    </citation>
    <scope>NUCLEOTIDE SEQUENCE [LARGE SCALE GENOMIC DNA]</scope>
    <source>
        <strain evidence="5 6">200901868</strain>
    </source>
</reference>
<dbReference type="GO" id="GO:0009307">
    <property type="term" value="P:DNA restriction-modification system"/>
    <property type="evidence" value="ECO:0007669"/>
    <property type="project" value="UniProtKB-KW"/>
</dbReference>
<dbReference type="InterPro" id="IPR052021">
    <property type="entry name" value="Type-I_RS_S_subunit"/>
</dbReference>
<sequence>MKSGGRPKGGAIEEIDGAIPSIGAEHLNNDGGFNLKNIKYIPKKYFKELSTGIIKTEDILIVKDGATTGKTSFVSSGFPFTEAAVNEHVFILKLDKQLANPQFVFQFLRSKVGRKQILNDFRGATVGGISKRFVEIVQVPLPPLSEQIQIAEILTQAEALIAQRKESIRLLDELVKSKFLEMFGDPVKNEKGWEVKRLGEVSSSRLGKMLDGKKDTGNFHKPYLRNTNVQWLQIDLDDLLVMDFSPKEQEEFSLNYGDILMCEGGEIGRCAIWKGELQDCYFQKALHRIRLDIEELSPFYFVHYFYFFSQFGGLERFMGAATIPHLTGEKLREMKIPIPPVKLQNHFVELLGNIERQRILNIQSLRSSETMYTSLSQKAFRGELTFANETYSLKEFKSLDSDRAQETISHPKERTAAKSKKPKIIELKPTNVDFYRRTVLAAEIVWQLHKEPTFGHLKLQKLLFLCIRTSNMQLPVHFSQQAMGPYDPQLMRSIDKQLHEKKWFLYDKDKSLKYEPLSNAGQHQADFQKYYSSEQENIFSLIKKFRTTKSNTVEIVATLYACLENMIEQKETFSESLLLKKFYDWSDRKKVFDELEVRRVFQRMKDYGILPKGI</sequence>
<evidence type="ECO:0000313" key="6">
    <source>
        <dbReference type="Proteomes" id="UP000012159"/>
    </source>
</evidence>
<dbReference type="PANTHER" id="PTHR30408:SF12">
    <property type="entry name" value="TYPE I RESTRICTION ENZYME MJAVIII SPECIFICITY SUBUNIT"/>
    <property type="match status" value="1"/>
</dbReference>
<organism evidence="5 6">
    <name type="scientific">Leptospira borgpetersenii serovar Pomona str. 200901868</name>
    <dbReference type="NCBI Taxonomy" id="1192866"/>
    <lineage>
        <taxon>Bacteria</taxon>
        <taxon>Pseudomonadati</taxon>
        <taxon>Spirochaetota</taxon>
        <taxon>Spirochaetia</taxon>
        <taxon>Leptospirales</taxon>
        <taxon>Leptospiraceae</taxon>
        <taxon>Leptospira</taxon>
    </lineage>
</organism>
<evidence type="ECO:0000259" key="4">
    <source>
        <dbReference type="Pfam" id="PF01420"/>
    </source>
</evidence>
<gene>
    <name evidence="5" type="ORF">LEP1GSC133_1919</name>
</gene>
<evidence type="ECO:0000256" key="1">
    <source>
        <dbReference type="ARBA" id="ARBA00010923"/>
    </source>
</evidence>
<dbReference type="AlphaFoldDB" id="M6VY69"/>
<accession>M6VY69</accession>